<reference evidence="2" key="2">
    <citation type="submission" date="2020-11" db="EMBL/GenBank/DDBJ databases">
        <authorList>
            <person name="McCartney M.A."/>
            <person name="Auch B."/>
            <person name="Kono T."/>
            <person name="Mallez S."/>
            <person name="Becker A."/>
            <person name="Gohl D.M."/>
            <person name="Silverstein K.A.T."/>
            <person name="Koren S."/>
            <person name="Bechman K.B."/>
            <person name="Herman A."/>
            <person name="Abrahante J.E."/>
            <person name="Garbe J."/>
        </authorList>
    </citation>
    <scope>NUCLEOTIDE SEQUENCE</scope>
    <source>
        <strain evidence="2">Duluth1</strain>
        <tissue evidence="2">Whole animal</tissue>
    </source>
</reference>
<reference evidence="2" key="1">
    <citation type="journal article" date="2019" name="bioRxiv">
        <title>The Genome of the Zebra Mussel, Dreissena polymorpha: A Resource for Invasive Species Research.</title>
        <authorList>
            <person name="McCartney M.A."/>
            <person name="Auch B."/>
            <person name="Kono T."/>
            <person name="Mallez S."/>
            <person name="Zhang Y."/>
            <person name="Obille A."/>
            <person name="Becker A."/>
            <person name="Abrahante J.E."/>
            <person name="Garbe J."/>
            <person name="Badalamenti J.P."/>
            <person name="Herman A."/>
            <person name="Mangelson H."/>
            <person name="Liachko I."/>
            <person name="Sullivan S."/>
            <person name="Sone E.D."/>
            <person name="Koren S."/>
            <person name="Silverstein K.A.T."/>
            <person name="Beckman K.B."/>
            <person name="Gohl D.M."/>
        </authorList>
    </citation>
    <scope>NUCLEOTIDE SEQUENCE</scope>
    <source>
        <strain evidence="2">Duluth1</strain>
        <tissue evidence="2">Whole animal</tissue>
    </source>
</reference>
<accession>A0A9D3YCI8</accession>
<keyword evidence="3" id="KW-1185">Reference proteome</keyword>
<evidence type="ECO:0000313" key="3">
    <source>
        <dbReference type="Proteomes" id="UP000828390"/>
    </source>
</evidence>
<comment type="caution">
    <text evidence="2">The sequence shown here is derived from an EMBL/GenBank/DDBJ whole genome shotgun (WGS) entry which is preliminary data.</text>
</comment>
<sequence>MKTAKALPRYGSGHKSAGRPAGWTHNAKTISLRLWRGIINLWSRLHDDLAGNAISSVSAFNIAIRKFAPTPGGQDFLLLTSLYGDWSTKETLTVFTKNTVSHPDYFDVTNVSTKFHEVFTTFH</sequence>
<name>A0A9D3YCI8_DREPO</name>
<feature type="region of interest" description="Disordered" evidence="1">
    <location>
        <begin position="1"/>
        <end position="20"/>
    </location>
</feature>
<protein>
    <submittedName>
        <fullName evidence="2">Uncharacterized protein</fullName>
    </submittedName>
</protein>
<evidence type="ECO:0000256" key="1">
    <source>
        <dbReference type="SAM" id="MobiDB-lite"/>
    </source>
</evidence>
<proteinExistence type="predicted"/>
<dbReference type="AlphaFoldDB" id="A0A9D3YCI8"/>
<dbReference type="EMBL" id="JAIWYP010000016">
    <property type="protein sequence ID" value="KAH3697805.1"/>
    <property type="molecule type" value="Genomic_DNA"/>
</dbReference>
<dbReference type="Proteomes" id="UP000828390">
    <property type="component" value="Unassembled WGS sequence"/>
</dbReference>
<gene>
    <name evidence="2" type="ORF">DPMN_085315</name>
</gene>
<evidence type="ECO:0000313" key="2">
    <source>
        <dbReference type="EMBL" id="KAH3697805.1"/>
    </source>
</evidence>
<organism evidence="2 3">
    <name type="scientific">Dreissena polymorpha</name>
    <name type="common">Zebra mussel</name>
    <name type="synonym">Mytilus polymorpha</name>
    <dbReference type="NCBI Taxonomy" id="45954"/>
    <lineage>
        <taxon>Eukaryota</taxon>
        <taxon>Metazoa</taxon>
        <taxon>Spiralia</taxon>
        <taxon>Lophotrochozoa</taxon>
        <taxon>Mollusca</taxon>
        <taxon>Bivalvia</taxon>
        <taxon>Autobranchia</taxon>
        <taxon>Heteroconchia</taxon>
        <taxon>Euheterodonta</taxon>
        <taxon>Imparidentia</taxon>
        <taxon>Neoheterodontei</taxon>
        <taxon>Myida</taxon>
        <taxon>Dreissenoidea</taxon>
        <taxon>Dreissenidae</taxon>
        <taxon>Dreissena</taxon>
    </lineage>
</organism>